<dbReference type="GO" id="GO:0008972">
    <property type="term" value="F:phosphomethylpyrimidine kinase activity"/>
    <property type="evidence" value="ECO:0007669"/>
    <property type="project" value="InterPro"/>
</dbReference>
<proteinExistence type="predicted"/>
<dbReference type="GO" id="GO:0009228">
    <property type="term" value="P:thiamine biosynthetic process"/>
    <property type="evidence" value="ECO:0007669"/>
    <property type="project" value="InterPro"/>
</dbReference>
<keyword evidence="3" id="KW-0418">Kinase</keyword>
<dbReference type="Gene3D" id="3.40.1190.20">
    <property type="match status" value="1"/>
</dbReference>
<dbReference type="InterPro" id="IPR013749">
    <property type="entry name" value="PM/HMP-P_kinase-1"/>
</dbReference>
<name>A0A382FD42_9ZZZZ</name>
<dbReference type="FunFam" id="3.40.1190.20:FF:000003">
    <property type="entry name" value="Phosphomethylpyrimidine kinase ThiD"/>
    <property type="match status" value="1"/>
</dbReference>
<dbReference type="GO" id="GO:0008902">
    <property type="term" value="F:hydroxymethylpyrimidine kinase activity"/>
    <property type="evidence" value="ECO:0007669"/>
    <property type="project" value="TreeGrafter"/>
</dbReference>
<dbReference type="SUPFAM" id="SSF53613">
    <property type="entry name" value="Ribokinase-like"/>
    <property type="match status" value="1"/>
</dbReference>
<accession>A0A382FD42</accession>
<dbReference type="GO" id="GO:0005829">
    <property type="term" value="C:cytosol"/>
    <property type="evidence" value="ECO:0007669"/>
    <property type="project" value="TreeGrafter"/>
</dbReference>
<keyword evidence="1" id="KW-0808">Transferase</keyword>
<evidence type="ECO:0000313" key="6">
    <source>
        <dbReference type="EMBL" id="SVB60214.1"/>
    </source>
</evidence>
<evidence type="ECO:0000256" key="4">
    <source>
        <dbReference type="ARBA" id="ARBA00022840"/>
    </source>
</evidence>
<organism evidence="6">
    <name type="scientific">marine metagenome</name>
    <dbReference type="NCBI Taxonomy" id="408172"/>
    <lineage>
        <taxon>unclassified sequences</taxon>
        <taxon>metagenomes</taxon>
        <taxon>ecological metagenomes</taxon>
    </lineage>
</organism>
<gene>
    <name evidence="6" type="ORF">METZ01_LOCUS213068</name>
</gene>
<evidence type="ECO:0000256" key="2">
    <source>
        <dbReference type="ARBA" id="ARBA00022741"/>
    </source>
</evidence>
<dbReference type="EMBL" id="UINC01048997">
    <property type="protein sequence ID" value="SVB60214.1"/>
    <property type="molecule type" value="Genomic_DNA"/>
</dbReference>
<dbReference type="CDD" id="cd01169">
    <property type="entry name" value="HMPP_kinase"/>
    <property type="match status" value="1"/>
</dbReference>
<dbReference type="InterPro" id="IPR004399">
    <property type="entry name" value="HMP/HMP-P_kinase_dom"/>
</dbReference>
<dbReference type="PANTHER" id="PTHR20858:SF17">
    <property type="entry name" value="HYDROXYMETHYLPYRIMIDINE_PHOSPHOMETHYLPYRIMIDINE KINASE THI20-RELATED"/>
    <property type="match status" value="1"/>
</dbReference>
<keyword evidence="2" id="KW-0547">Nucleotide-binding</keyword>
<protein>
    <recommendedName>
        <fullName evidence="5">Pyridoxamine kinase/Phosphomethylpyrimidine kinase domain-containing protein</fullName>
    </recommendedName>
</protein>
<feature type="domain" description="Pyridoxamine kinase/Phosphomethylpyrimidine kinase" evidence="5">
    <location>
        <begin position="21"/>
        <end position="265"/>
    </location>
</feature>
<evidence type="ECO:0000256" key="3">
    <source>
        <dbReference type="ARBA" id="ARBA00022777"/>
    </source>
</evidence>
<dbReference type="InterPro" id="IPR029056">
    <property type="entry name" value="Ribokinase-like"/>
</dbReference>
<dbReference type="GO" id="GO:0005524">
    <property type="term" value="F:ATP binding"/>
    <property type="evidence" value="ECO:0007669"/>
    <property type="project" value="UniProtKB-KW"/>
</dbReference>
<evidence type="ECO:0000256" key="1">
    <source>
        <dbReference type="ARBA" id="ARBA00022679"/>
    </source>
</evidence>
<dbReference type="NCBIfam" id="TIGR00097">
    <property type="entry name" value="HMP-P_kinase"/>
    <property type="match status" value="1"/>
</dbReference>
<keyword evidence="4" id="KW-0067">ATP-binding</keyword>
<evidence type="ECO:0000259" key="5">
    <source>
        <dbReference type="Pfam" id="PF08543"/>
    </source>
</evidence>
<reference evidence="6" key="1">
    <citation type="submission" date="2018-05" db="EMBL/GenBank/DDBJ databases">
        <authorList>
            <person name="Lanie J.A."/>
            <person name="Ng W.-L."/>
            <person name="Kazmierczak K.M."/>
            <person name="Andrzejewski T.M."/>
            <person name="Davidsen T.M."/>
            <person name="Wayne K.J."/>
            <person name="Tettelin H."/>
            <person name="Glass J.I."/>
            <person name="Rusch D."/>
            <person name="Podicherti R."/>
            <person name="Tsui H.-C.T."/>
            <person name="Winkler M.E."/>
        </authorList>
    </citation>
    <scope>NUCLEOTIDE SEQUENCE</scope>
</reference>
<sequence>MLDTVTDKAKIYTAMTVAGSDSGGGAGMQADLKSFAANGVYGTCAVTVITSQNTFGVREVKELPVDLIGSQIDAIMTDIGANAVKTGMLSSSEIIMCVSDKIREYRMENFVVDPVMKAKGGADLINEEAVATLRDVLIPMATVVTPNAPEASVLTGINVADLDSAREAAVKLVSMGASSVVVKGGHFEEGPATDVFYDGSEFRLFTTRRIDTPNTHGTGCTFASAIAAGLAKGNSMRDSVSDAKAYVTGAIRHNFQIGGGHGPLNHFYRHWNHTNL</sequence>
<dbReference type="Pfam" id="PF08543">
    <property type="entry name" value="Phos_pyr_kin"/>
    <property type="match status" value="1"/>
</dbReference>
<dbReference type="PANTHER" id="PTHR20858">
    <property type="entry name" value="PHOSPHOMETHYLPYRIMIDINE KINASE"/>
    <property type="match status" value="1"/>
</dbReference>
<dbReference type="AlphaFoldDB" id="A0A382FD42"/>